<feature type="compositionally biased region" description="Polar residues" evidence="1">
    <location>
        <begin position="242"/>
        <end position="252"/>
    </location>
</feature>
<dbReference type="AlphaFoldDB" id="A0A0J8QRC5"/>
<proteinExistence type="predicted"/>
<feature type="compositionally biased region" description="Basic and acidic residues" evidence="1">
    <location>
        <begin position="230"/>
        <end position="240"/>
    </location>
</feature>
<feature type="compositionally biased region" description="Polar residues" evidence="1">
    <location>
        <begin position="33"/>
        <end position="42"/>
    </location>
</feature>
<organism evidence="2 3">
    <name type="scientific">Coccidioides immitis RMSCC 3703</name>
    <dbReference type="NCBI Taxonomy" id="454286"/>
    <lineage>
        <taxon>Eukaryota</taxon>
        <taxon>Fungi</taxon>
        <taxon>Dikarya</taxon>
        <taxon>Ascomycota</taxon>
        <taxon>Pezizomycotina</taxon>
        <taxon>Eurotiomycetes</taxon>
        <taxon>Eurotiomycetidae</taxon>
        <taxon>Onygenales</taxon>
        <taxon>Onygenaceae</taxon>
        <taxon>Coccidioides</taxon>
    </lineage>
</organism>
<evidence type="ECO:0000313" key="2">
    <source>
        <dbReference type="EMBL" id="KMU75234.1"/>
    </source>
</evidence>
<gene>
    <name evidence="2" type="ORF">CISG_04182</name>
</gene>
<protein>
    <submittedName>
        <fullName evidence="2">Uncharacterized protein</fullName>
    </submittedName>
</protein>
<reference evidence="3" key="1">
    <citation type="journal article" date="2010" name="Genome Res.">
        <title>Population genomic sequencing of Coccidioides fungi reveals recent hybridization and transposon control.</title>
        <authorList>
            <person name="Neafsey D.E."/>
            <person name="Barker B.M."/>
            <person name="Sharpton T.J."/>
            <person name="Stajich J.E."/>
            <person name="Park D.J."/>
            <person name="Whiston E."/>
            <person name="Hung C.-Y."/>
            <person name="McMahan C."/>
            <person name="White J."/>
            <person name="Sykes S."/>
            <person name="Heiman D."/>
            <person name="Young S."/>
            <person name="Zeng Q."/>
            <person name="Abouelleil A."/>
            <person name="Aftuck L."/>
            <person name="Bessette D."/>
            <person name="Brown A."/>
            <person name="FitzGerald M."/>
            <person name="Lui A."/>
            <person name="Macdonald J.P."/>
            <person name="Priest M."/>
            <person name="Orbach M.J."/>
            <person name="Galgiani J.N."/>
            <person name="Kirkland T.N."/>
            <person name="Cole G.T."/>
            <person name="Birren B.W."/>
            <person name="Henn M.R."/>
            <person name="Taylor J.W."/>
            <person name="Rounsley S.D."/>
        </authorList>
    </citation>
    <scope>NUCLEOTIDE SEQUENCE [LARGE SCALE GENOMIC DNA]</scope>
    <source>
        <strain evidence="3">RMSCC 3703</strain>
    </source>
</reference>
<evidence type="ECO:0000313" key="3">
    <source>
        <dbReference type="Proteomes" id="UP000054559"/>
    </source>
</evidence>
<dbReference type="EMBL" id="DS268138">
    <property type="protein sequence ID" value="KMU75234.1"/>
    <property type="molecule type" value="Genomic_DNA"/>
</dbReference>
<dbReference type="Proteomes" id="UP000054559">
    <property type="component" value="Unassembled WGS sequence"/>
</dbReference>
<feature type="compositionally biased region" description="Low complexity" evidence="1">
    <location>
        <begin position="1"/>
        <end position="25"/>
    </location>
</feature>
<feature type="region of interest" description="Disordered" evidence="1">
    <location>
        <begin position="1"/>
        <end position="64"/>
    </location>
</feature>
<dbReference type="STRING" id="454286.A0A0J8QRC5"/>
<sequence>MGSTPTPSRESISRSRILRTTTTSSVHRRGDSDIQTTCNSQGPPRLGVPDWFTKDDDPRTSTSTYASTIPCREELKKKIHTELVRDRYEAFPAEAIASNPTSFGRLFPSCRKLMVSHDDTTRDGNLNLRVSTLVTETRGRQCEVILFHLRMLDLQERKFSFRRYCRQSGREVCHSARKYRECANEKRYTAFSWANFSPFRPKSKSQQTNLNHLRRQDSGYKSGTEEDELSEKNGFPERDAPPSQNEPSPTNTIKLEFSNYAHVDVQRRGSKISKRYDYEYWSTKYQWRRSIRHHGGSEELSYHLYDLSKPKPVAHIVPEALAPMEAFDEESKGGWVPPSSIWISDAAIFGKMSDIADVVIATGLIALVDDNIRRRWHNKEKSRPSSPIASTFIKSVESLVSTKLFDKIFQNRWSSGSQHINSIRQLVFRATGHDNFLL</sequence>
<evidence type="ECO:0000256" key="1">
    <source>
        <dbReference type="SAM" id="MobiDB-lite"/>
    </source>
</evidence>
<name>A0A0J8QRC5_COCIT</name>
<feature type="region of interest" description="Disordered" evidence="1">
    <location>
        <begin position="201"/>
        <end position="252"/>
    </location>
</feature>
<accession>A0A0J8QRC5</accession>
<dbReference type="OrthoDB" id="5317787at2759"/>